<organism evidence="2 3">
    <name type="scientific">Veronia nyctiphanis</name>
    <dbReference type="NCBI Taxonomy" id="1278244"/>
    <lineage>
        <taxon>Bacteria</taxon>
        <taxon>Pseudomonadati</taxon>
        <taxon>Pseudomonadota</taxon>
        <taxon>Gammaproteobacteria</taxon>
        <taxon>Vibrionales</taxon>
        <taxon>Vibrionaceae</taxon>
        <taxon>Veronia</taxon>
    </lineage>
</organism>
<feature type="transmembrane region" description="Helical" evidence="1">
    <location>
        <begin position="485"/>
        <end position="509"/>
    </location>
</feature>
<gene>
    <name evidence="2" type="ORF">CS022_13610</name>
</gene>
<dbReference type="PANTHER" id="PTHR30572">
    <property type="entry name" value="MEMBRANE COMPONENT OF TRANSPORTER-RELATED"/>
    <property type="match status" value="1"/>
</dbReference>
<feature type="transmembrane region" description="Helical" evidence="1">
    <location>
        <begin position="530"/>
        <end position="555"/>
    </location>
</feature>
<sequence length="614" mass="69400">MKKHVIEVEMLKDIQYLTILALRDISHEKILSFCMACSLGAIFTPIIILLGLQKGIIGNMIDALESDPTSRLVRPKFMSQSPIPEETLEVIKNAGAAFIESETSHLLLDVKGLSDPINVVPSSDLDPFFIKSKASLTNNDSKWVLISESLSKKLGKYEKDILTIMLVRFTKNNYREEIPVDFSIVGVLDKEVMPDYKIHMQDSIFNDIYHWRKGYASKKLNLEGNREINILPEYDGAITTFGNKRPNTEDFNKMLAGRFPFSTLPIKYSKSDEEVGQDDSLLWKAVNSTITKEEIQELNNTLLNYGYSPRITPYVDNVKLSLFKGKIPKSWKVKTLSISESPLYQQGKRPILLVSNSDAEFVGAQRLILKTGLGKKTAIIPVELMISDKVPHGYIVPSYHFTGLLRSAIRIGAVYSEERFSFELENENLTRYFRVYSKSLDDLELLVDTVKNEGERLGVKALVSPVSKLNDVRNIQKLSNYMEKIYLLIASISGISTIFAVTASVYATVQRRKKDIAYLNMLGINKSKIVFFPLIKNMILILFGLSIAFSAYWLFDMLAKNWFVDLLGETESLTRLTSEYILGLISIVLLLGSLSSLFAATAINKIDSKRYIHE</sequence>
<dbReference type="GO" id="GO:0005886">
    <property type="term" value="C:plasma membrane"/>
    <property type="evidence" value="ECO:0007669"/>
    <property type="project" value="TreeGrafter"/>
</dbReference>
<evidence type="ECO:0008006" key="4">
    <source>
        <dbReference type="Google" id="ProtNLM"/>
    </source>
</evidence>
<evidence type="ECO:0000256" key="1">
    <source>
        <dbReference type="SAM" id="Phobius"/>
    </source>
</evidence>
<dbReference type="Proteomes" id="UP000290287">
    <property type="component" value="Unassembled WGS sequence"/>
</dbReference>
<accession>A0A4Q0YUU2</accession>
<dbReference type="EMBL" id="PEIB01000015">
    <property type="protein sequence ID" value="RXJ72879.1"/>
    <property type="molecule type" value="Genomic_DNA"/>
</dbReference>
<keyword evidence="1" id="KW-1133">Transmembrane helix</keyword>
<proteinExistence type="predicted"/>
<dbReference type="AlphaFoldDB" id="A0A4Q0YUU2"/>
<name>A0A4Q0YUU2_9GAMM</name>
<feature type="transmembrane region" description="Helical" evidence="1">
    <location>
        <begin position="30"/>
        <end position="52"/>
    </location>
</feature>
<keyword evidence="1" id="KW-0812">Transmembrane</keyword>
<dbReference type="GO" id="GO:0022857">
    <property type="term" value="F:transmembrane transporter activity"/>
    <property type="evidence" value="ECO:0007669"/>
    <property type="project" value="TreeGrafter"/>
</dbReference>
<dbReference type="PANTHER" id="PTHR30572:SF4">
    <property type="entry name" value="ABC TRANSPORTER PERMEASE YTRF"/>
    <property type="match status" value="1"/>
</dbReference>
<evidence type="ECO:0000313" key="3">
    <source>
        <dbReference type="Proteomes" id="UP000290287"/>
    </source>
</evidence>
<keyword evidence="1" id="KW-0472">Membrane</keyword>
<evidence type="ECO:0000313" key="2">
    <source>
        <dbReference type="EMBL" id="RXJ72879.1"/>
    </source>
</evidence>
<comment type="caution">
    <text evidence="2">The sequence shown here is derived from an EMBL/GenBank/DDBJ whole genome shotgun (WGS) entry which is preliminary data.</text>
</comment>
<protein>
    <recommendedName>
        <fullName evidence="4">ABC transporter permease</fullName>
    </recommendedName>
</protein>
<dbReference type="InterPro" id="IPR050250">
    <property type="entry name" value="Macrolide_Exporter_MacB"/>
</dbReference>
<keyword evidence="3" id="KW-1185">Reference proteome</keyword>
<feature type="transmembrane region" description="Helical" evidence="1">
    <location>
        <begin position="580"/>
        <end position="603"/>
    </location>
</feature>
<reference evidence="2 3" key="1">
    <citation type="submission" date="2017-10" db="EMBL/GenBank/DDBJ databases">
        <title>Nyctiphanis sp. nov., isolated from the stomach of the euphausiid Nyctiphanes simplex (Hansen, 1911) in the Gulf of California.</title>
        <authorList>
            <person name="Gomez-Gil B."/>
            <person name="Aguilar-Mendez M."/>
            <person name="Lopez-Cortes A."/>
            <person name="Gomez-Gutierrez J."/>
            <person name="Roque A."/>
            <person name="Lang E."/>
            <person name="Gonzalez-Castillo A."/>
        </authorList>
    </citation>
    <scope>NUCLEOTIDE SEQUENCE [LARGE SCALE GENOMIC DNA]</scope>
    <source>
        <strain evidence="2 3">CAIM 600</strain>
    </source>
</reference>